<dbReference type="EMBL" id="JBHTKA010000001">
    <property type="protein sequence ID" value="MFD0998171.1"/>
    <property type="molecule type" value="Genomic_DNA"/>
</dbReference>
<evidence type="ECO:0000313" key="3">
    <source>
        <dbReference type="Proteomes" id="UP001597112"/>
    </source>
</evidence>
<feature type="transmembrane region" description="Helical" evidence="1">
    <location>
        <begin position="180"/>
        <end position="200"/>
    </location>
</feature>
<name>A0ABW3JYD4_9BACT</name>
<dbReference type="Proteomes" id="UP001597112">
    <property type="component" value="Unassembled WGS sequence"/>
</dbReference>
<feature type="transmembrane region" description="Helical" evidence="1">
    <location>
        <begin position="122"/>
        <end position="141"/>
    </location>
</feature>
<keyword evidence="1" id="KW-0812">Transmembrane</keyword>
<feature type="transmembrane region" description="Helical" evidence="1">
    <location>
        <begin position="147"/>
        <end position="168"/>
    </location>
</feature>
<keyword evidence="1" id="KW-0472">Membrane</keyword>
<keyword evidence="3" id="KW-1185">Reference proteome</keyword>
<evidence type="ECO:0000313" key="2">
    <source>
        <dbReference type="EMBL" id="MFD0998171.1"/>
    </source>
</evidence>
<organism evidence="2 3">
    <name type="scientific">Ohtaekwangia kribbensis</name>
    <dbReference type="NCBI Taxonomy" id="688913"/>
    <lineage>
        <taxon>Bacteria</taxon>
        <taxon>Pseudomonadati</taxon>
        <taxon>Bacteroidota</taxon>
        <taxon>Cytophagia</taxon>
        <taxon>Cytophagales</taxon>
        <taxon>Fulvivirgaceae</taxon>
        <taxon>Ohtaekwangia</taxon>
    </lineage>
</organism>
<proteinExistence type="predicted"/>
<accession>A0ABW3JYD4</accession>
<evidence type="ECO:0000256" key="1">
    <source>
        <dbReference type="SAM" id="Phobius"/>
    </source>
</evidence>
<gene>
    <name evidence="2" type="ORF">ACFQ21_02595</name>
</gene>
<feature type="transmembrane region" description="Helical" evidence="1">
    <location>
        <begin position="89"/>
        <end position="110"/>
    </location>
</feature>
<keyword evidence="1" id="KW-1133">Transmembrane helix</keyword>
<protein>
    <submittedName>
        <fullName evidence="2">Uncharacterized protein</fullName>
    </submittedName>
</protein>
<reference evidence="3" key="1">
    <citation type="journal article" date="2019" name="Int. J. Syst. Evol. Microbiol.">
        <title>The Global Catalogue of Microorganisms (GCM) 10K type strain sequencing project: providing services to taxonomists for standard genome sequencing and annotation.</title>
        <authorList>
            <consortium name="The Broad Institute Genomics Platform"/>
            <consortium name="The Broad Institute Genome Sequencing Center for Infectious Disease"/>
            <person name="Wu L."/>
            <person name="Ma J."/>
        </authorList>
    </citation>
    <scope>NUCLEOTIDE SEQUENCE [LARGE SCALE GENOMIC DNA]</scope>
    <source>
        <strain evidence="3">CCUG 58938</strain>
    </source>
</reference>
<comment type="caution">
    <text evidence="2">The sequence shown here is derived from an EMBL/GenBank/DDBJ whole genome shotgun (WGS) entry which is preliminary data.</text>
</comment>
<dbReference type="RefSeq" id="WP_377574417.1">
    <property type="nucleotide sequence ID" value="NZ_JBHTKA010000001.1"/>
</dbReference>
<sequence>MSRSLSEVMKAKSDEGLTDYINNFNKYTPEAILAAVNELRKRGKKFSDQELEDIDRKMHARAKAEYEEQNYLVADALTNIVEDPNAPLLYSKAAILAFSSVFTVLFGAFLLADNVNGKKKKLIIIGFGIAYFIISIIIINVPSVSKYWLTLLNGSGGLGLITTFWDKYIGKDVKYRAKPIGFPLTISIIISILLLLAIIYSR</sequence>